<comment type="pathway">
    <text evidence="1">Protein modification; protein ubiquitination.</text>
</comment>
<dbReference type="Gene3D" id="3.30.505.10">
    <property type="entry name" value="SH2 domain"/>
    <property type="match status" value="1"/>
</dbReference>
<feature type="region of interest" description="Disordered" evidence="4">
    <location>
        <begin position="1"/>
        <end position="51"/>
    </location>
</feature>
<dbReference type="UniPathway" id="UPA00143"/>
<keyword evidence="7" id="KW-1185">Reference proteome</keyword>
<name>A0A2I4BGK7_AUSLI</name>
<dbReference type="InParanoid" id="A0A2I4BGK7"/>
<dbReference type="PANTHER" id="PTHR10155:SF4">
    <property type="entry name" value="SUPPRESSOR OF CYTOKINE SIGNALING 1"/>
    <property type="match status" value="1"/>
</dbReference>
<evidence type="ECO:0000256" key="1">
    <source>
        <dbReference type="ARBA" id="ARBA00004906"/>
    </source>
</evidence>
<dbReference type="STRING" id="52670.A0A2I4BGK7"/>
<dbReference type="OrthoDB" id="9937362at2759"/>
<dbReference type="PROSITE" id="PS50225">
    <property type="entry name" value="SOCS"/>
    <property type="match status" value="1"/>
</dbReference>
<dbReference type="PROSITE" id="PS50001">
    <property type="entry name" value="SH2"/>
    <property type="match status" value="1"/>
</dbReference>
<dbReference type="InterPro" id="IPR036860">
    <property type="entry name" value="SH2_dom_sf"/>
</dbReference>
<evidence type="ECO:0000313" key="7">
    <source>
        <dbReference type="Proteomes" id="UP000192220"/>
    </source>
</evidence>
<gene>
    <name evidence="8" type="primary">LOC106519662</name>
</gene>
<accession>A0A2I4BGK7</accession>
<dbReference type="GO" id="GO:0005942">
    <property type="term" value="C:phosphatidylinositol 3-kinase complex"/>
    <property type="evidence" value="ECO:0007669"/>
    <property type="project" value="TreeGrafter"/>
</dbReference>
<evidence type="ECO:0000259" key="6">
    <source>
        <dbReference type="PROSITE" id="PS50225"/>
    </source>
</evidence>
<dbReference type="Proteomes" id="UP000192220">
    <property type="component" value="Unplaced"/>
</dbReference>
<dbReference type="AlphaFoldDB" id="A0A2I4BGK7"/>
<evidence type="ECO:0000259" key="5">
    <source>
        <dbReference type="PROSITE" id="PS50001"/>
    </source>
</evidence>
<evidence type="ECO:0000256" key="4">
    <source>
        <dbReference type="SAM" id="MobiDB-lite"/>
    </source>
</evidence>
<protein>
    <submittedName>
        <fullName evidence="8">Suppressor of cytokine signaling 1</fullName>
    </submittedName>
</protein>
<reference evidence="8" key="1">
    <citation type="submission" date="2025-08" db="UniProtKB">
        <authorList>
            <consortium name="RefSeq"/>
        </authorList>
    </citation>
    <scope>IDENTIFICATION</scope>
    <source>
        <strain evidence="8">Quisiro</strain>
        <tissue evidence="8">Liver</tissue>
    </source>
</reference>
<dbReference type="InterPro" id="IPR001496">
    <property type="entry name" value="SOCS_box"/>
</dbReference>
<dbReference type="PANTHER" id="PTHR10155">
    <property type="entry name" value="PHOSPHATIDYLINOSITOL 3-KINASE REGULATORY SUBUNIT"/>
    <property type="match status" value="1"/>
</dbReference>
<evidence type="ECO:0000256" key="3">
    <source>
        <dbReference type="PROSITE-ProRule" id="PRU00191"/>
    </source>
</evidence>
<evidence type="ECO:0000256" key="2">
    <source>
        <dbReference type="ARBA" id="ARBA00022999"/>
    </source>
</evidence>
<feature type="region of interest" description="Disordered" evidence="4">
    <location>
        <begin position="67"/>
        <end position="88"/>
    </location>
</feature>
<dbReference type="Pfam" id="PF00017">
    <property type="entry name" value="SH2"/>
    <property type="match status" value="1"/>
</dbReference>
<dbReference type="GO" id="GO:0016567">
    <property type="term" value="P:protein ubiquitination"/>
    <property type="evidence" value="ECO:0007669"/>
    <property type="project" value="UniProtKB-UniPathway"/>
</dbReference>
<dbReference type="KEGG" id="alim:106519662"/>
<dbReference type="SUPFAM" id="SSF55550">
    <property type="entry name" value="SH2 domain"/>
    <property type="match status" value="1"/>
</dbReference>
<sequence length="245" mass="27851">MVRDGLDRTIVKNQKQDSAVEEQNQNQILEDPAVPEPPLSTEEVKAQSQEPSGKKLNFLLWSKVSRGEDSDSWSPPLTGANADSWPTHLQPFSSEEEFELVKHTYQQLHHSGYYWGPMTMEEAHELLSHTSQGTFLLRDSGQVDVFFTLSYQSEDGPTSVRIQLQDLLFSLYGSHRTFASLFALLAFYTGASCKLTEPYRTQRPERLKQLCRRAFVRTYGAEHVDTFPGLSTQLKAYVCAYPHSI</sequence>
<dbReference type="GO" id="GO:0046854">
    <property type="term" value="P:phosphatidylinositol phosphate biosynthetic process"/>
    <property type="evidence" value="ECO:0007669"/>
    <property type="project" value="TreeGrafter"/>
</dbReference>
<dbReference type="SMART" id="SM00252">
    <property type="entry name" value="SH2"/>
    <property type="match status" value="1"/>
</dbReference>
<dbReference type="RefSeq" id="XP_013866876.1">
    <property type="nucleotide sequence ID" value="XM_014011422.1"/>
</dbReference>
<organism evidence="7 8">
    <name type="scientific">Austrofundulus limnaeus</name>
    <name type="common">Annual killifish</name>
    <dbReference type="NCBI Taxonomy" id="52670"/>
    <lineage>
        <taxon>Eukaryota</taxon>
        <taxon>Metazoa</taxon>
        <taxon>Chordata</taxon>
        <taxon>Craniata</taxon>
        <taxon>Vertebrata</taxon>
        <taxon>Euteleostomi</taxon>
        <taxon>Actinopterygii</taxon>
        <taxon>Neopterygii</taxon>
        <taxon>Teleostei</taxon>
        <taxon>Neoteleostei</taxon>
        <taxon>Acanthomorphata</taxon>
        <taxon>Ovalentaria</taxon>
        <taxon>Atherinomorphae</taxon>
        <taxon>Cyprinodontiformes</taxon>
        <taxon>Rivulidae</taxon>
        <taxon>Austrofundulus</taxon>
    </lineage>
</organism>
<feature type="domain" description="SH2" evidence="5">
    <location>
        <begin position="113"/>
        <end position="205"/>
    </location>
</feature>
<keyword evidence="2 3" id="KW-0727">SH2 domain</keyword>
<dbReference type="GeneID" id="106519662"/>
<proteinExistence type="predicted"/>
<feature type="compositionally biased region" description="Polar residues" evidence="4">
    <location>
        <begin position="11"/>
        <end position="28"/>
    </location>
</feature>
<dbReference type="InterPro" id="IPR000980">
    <property type="entry name" value="SH2"/>
</dbReference>
<evidence type="ECO:0000313" key="8">
    <source>
        <dbReference type="RefSeq" id="XP_013866876.1"/>
    </source>
</evidence>
<feature type="compositionally biased region" description="Basic and acidic residues" evidence="4">
    <location>
        <begin position="1"/>
        <end position="10"/>
    </location>
</feature>
<feature type="domain" description="SOCS box" evidence="6">
    <location>
        <begin position="194"/>
        <end position="244"/>
    </location>
</feature>
<dbReference type="GO" id="GO:0046935">
    <property type="term" value="F:1-phosphatidylinositol-3-kinase regulator activity"/>
    <property type="evidence" value="ECO:0007669"/>
    <property type="project" value="TreeGrafter"/>
</dbReference>